<comment type="caution">
    <text evidence="7">The sequence shown here is derived from an EMBL/GenBank/DDBJ whole genome shotgun (WGS) entry which is preliminary data.</text>
</comment>
<dbReference type="InterPro" id="IPR018062">
    <property type="entry name" value="HTH_AraC-typ_CS"/>
</dbReference>
<dbReference type="GO" id="GO:0043565">
    <property type="term" value="F:sequence-specific DNA binding"/>
    <property type="evidence" value="ECO:0007669"/>
    <property type="project" value="InterPro"/>
</dbReference>
<dbReference type="InterPro" id="IPR009057">
    <property type="entry name" value="Homeodomain-like_sf"/>
</dbReference>
<organism evidence="7 8">
    <name type="scientific">Rubrivivax albus</name>
    <dbReference type="NCBI Taxonomy" id="2499835"/>
    <lineage>
        <taxon>Bacteria</taxon>
        <taxon>Pseudomonadati</taxon>
        <taxon>Pseudomonadota</taxon>
        <taxon>Betaproteobacteria</taxon>
        <taxon>Burkholderiales</taxon>
        <taxon>Sphaerotilaceae</taxon>
        <taxon>Rubrivivax</taxon>
    </lineage>
</organism>
<dbReference type="Gene3D" id="1.10.10.60">
    <property type="entry name" value="Homeodomain-like"/>
    <property type="match status" value="2"/>
</dbReference>
<sequence>MGAVTYTKHYPSFKAGATTLPPAIDRLSGLLDRFRVRAHLFHAGALCGTTAFEAKPGRAFLHVLRRGELVVTHDKVKGLKRRVVVSEPTLMLYPRPVAHTFHNPPRDGSDFTCATLDFDGAEHNPLVAALPALVLVPLAQVDGLQPALDLLFAETDRVRCGSRLLADRLFEVVLIQLLRWLIDHPGAGGIGTGLISGLADPRLARLLVALHAAPAAAWSLERMAAQAGMSRTAFAVAFKQTTGATPAGYLADWRLTLAMSELRAGGLLKAVADSVGYGSATALSKAFKQRYGVSPRDWRKADQERYET</sequence>
<dbReference type="EMBL" id="SACT01000005">
    <property type="protein sequence ID" value="RVT50642.1"/>
    <property type="molecule type" value="Genomic_DNA"/>
</dbReference>
<evidence type="ECO:0000256" key="1">
    <source>
        <dbReference type="ARBA" id="ARBA00022490"/>
    </source>
</evidence>
<evidence type="ECO:0000256" key="3">
    <source>
        <dbReference type="ARBA" id="ARBA00023125"/>
    </source>
</evidence>
<keyword evidence="4" id="KW-0010">Activator</keyword>
<dbReference type="OrthoDB" id="9789899at2"/>
<dbReference type="Pfam" id="PF12833">
    <property type="entry name" value="HTH_18"/>
    <property type="match status" value="1"/>
</dbReference>
<gene>
    <name evidence="7" type="ORF">ENE75_16060</name>
</gene>
<dbReference type="PANTHER" id="PTHR46796:SF13">
    <property type="entry name" value="HTH-TYPE TRANSCRIPTIONAL ACTIVATOR RHAS"/>
    <property type="match status" value="1"/>
</dbReference>
<evidence type="ECO:0000313" key="7">
    <source>
        <dbReference type="EMBL" id="RVT50642.1"/>
    </source>
</evidence>
<dbReference type="PANTHER" id="PTHR46796">
    <property type="entry name" value="HTH-TYPE TRANSCRIPTIONAL ACTIVATOR RHAS-RELATED"/>
    <property type="match status" value="1"/>
</dbReference>
<name>A0A3S2U256_9BURK</name>
<keyword evidence="1" id="KW-0963">Cytoplasm</keyword>
<keyword evidence="3" id="KW-0238">DNA-binding</keyword>
<keyword evidence="8" id="KW-1185">Reference proteome</keyword>
<evidence type="ECO:0000256" key="4">
    <source>
        <dbReference type="ARBA" id="ARBA00023159"/>
    </source>
</evidence>
<dbReference type="Pfam" id="PF12852">
    <property type="entry name" value="Cupin_6"/>
    <property type="match status" value="1"/>
</dbReference>
<dbReference type="InterPro" id="IPR050204">
    <property type="entry name" value="AraC_XylS_family_regulators"/>
</dbReference>
<dbReference type="GO" id="GO:0003700">
    <property type="term" value="F:DNA-binding transcription factor activity"/>
    <property type="evidence" value="ECO:0007669"/>
    <property type="project" value="InterPro"/>
</dbReference>
<keyword evidence="5" id="KW-0804">Transcription</keyword>
<dbReference type="Proteomes" id="UP000288178">
    <property type="component" value="Unassembled WGS sequence"/>
</dbReference>
<proteinExistence type="predicted"/>
<accession>A0A3S2U256</accession>
<dbReference type="InterPro" id="IPR032783">
    <property type="entry name" value="AraC_lig"/>
</dbReference>
<evidence type="ECO:0000256" key="5">
    <source>
        <dbReference type="ARBA" id="ARBA00023163"/>
    </source>
</evidence>
<protein>
    <submittedName>
        <fullName evidence="7">AraC family transcriptional regulator</fullName>
    </submittedName>
</protein>
<evidence type="ECO:0000313" key="8">
    <source>
        <dbReference type="Proteomes" id="UP000288178"/>
    </source>
</evidence>
<evidence type="ECO:0000259" key="6">
    <source>
        <dbReference type="PROSITE" id="PS01124"/>
    </source>
</evidence>
<feature type="domain" description="HTH araC/xylS-type" evidence="6">
    <location>
        <begin position="204"/>
        <end position="301"/>
    </location>
</feature>
<evidence type="ECO:0000256" key="2">
    <source>
        <dbReference type="ARBA" id="ARBA00023015"/>
    </source>
</evidence>
<dbReference type="SUPFAM" id="SSF51215">
    <property type="entry name" value="Regulatory protein AraC"/>
    <property type="match status" value="1"/>
</dbReference>
<keyword evidence="2" id="KW-0805">Transcription regulation</keyword>
<dbReference type="InterPro" id="IPR018060">
    <property type="entry name" value="HTH_AraC"/>
</dbReference>
<dbReference type="InterPro" id="IPR037923">
    <property type="entry name" value="HTH-like"/>
</dbReference>
<dbReference type="PROSITE" id="PS01124">
    <property type="entry name" value="HTH_ARAC_FAMILY_2"/>
    <property type="match status" value="1"/>
</dbReference>
<dbReference type="SUPFAM" id="SSF46689">
    <property type="entry name" value="Homeodomain-like"/>
    <property type="match status" value="2"/>
</dbReference>
<dbReference type="SMART" id="SM00342">
    <property type="entry name" value="HTH_ARAC"/>
    <property type="match status" value="1"/>
</dbReference>
<dbReference type="AlphaFoldDB" id="A0A3S2U256"/>
<dbReference type="PROSITE" id="PS00041">
    <property type="entry name" value="HTH_ARAC_FAMILY_1"/>
    <property type="match status" value="1"/>
</dbReference>
<reference evidence="7 8" key="1">
    <citation type="submission" date="2019-01" db="EMBL/GenBank/DDBJ databases">
        <authorList>
            <person name="Chen W.-M."/>
        </authorList>
    </citation>
    <scope>NUCLEOTIDE SEQUENCE [LARGE SCALE GENOMIC DNA]</scope>
    <source>
        <strain evidence="7 8">ICH-3</strain>
    </source>
</reference>